<evidence type="ECO:0000313" key="1">
    <source>
        <dbReference type="EMBL" id="KAJ8770711.1"/>
    </source>
</evidence>
<accession>A0AAV8TUS8</accession>
<sequence>MDGTIFSWRFIFFAAWHTSAFAPMSLSSSGICYLSPTLSILVQSYFAKGAECSYERLALLAFMTLYEGLAPTPKIITSSLYYLR</sequence>
<keyword evidence="2" id="KW-1185">Reference proteome</keyword>
<evidence type="ECO:0000313" key="2">
    <source>
        <dbReference type="Proteomes" id="UP001159364"/>
    </source>
</evidence>
<evidence type="ECO:0008006" key="3">
    <source>
        <dbReference type="Google" id="ProtNLM"/>
    </source>
</evidence>
<dbReference type="AlphaFoldDB" id="A0AAV8TUS8"/>
<proteinExistence type="predicted"/>
<gene>
    <name evidence="1" type="ORF">K2173_021358</name>
</gene>
<comment type="caution">
    <text evidence="1">The sequence shown here is derived from an EMBL/GenBank/DDBJ whole genome shotgun (WGS) entry which is preliminary data.</text>
</comment>
<dbReference type="EMBL" id="JAIWQS010000003">
    <property type="protein sequence ID" value="KAJ8770711.1"/>
    <property type="molecule type" value="Genomic_DNA"/>
</dbReference>
<organism evidence="1 2">
    <name type="scientific">Erythroxylum novogranatense</name>
    <dbReference type="NCBI Taxonomy" id="1862640"/>
    <lineage>
        <taxon>Eukaryota</taxon>
        <taxon>Viridiplantae</taxon>
        <taxon>Streptophyta</taxon>
        <taxon>Embryophyta</taxon>
        <taxon>Tracheophyta</taxon>
        <taxon>Spermatophyta</taxon>
        <taxon>Magnoliopsida</taxon>
        <taxon>eudicotyledons</taxon>
        <taxon>Gunneridae</taxon>
        <taxon>Pentapetalae</taxon>
        <taxon>rosids</taxon>
        <taxon>fabids</taxon>
        <taxon>Malpighiales</taxon>
        <taxon>Erythroxylaceae</taxon>
        <taxon>Erythroxylum</taxon>
    </lineage>
</organism>
<reference evidence="1 2" key="1">
    <citation type="submission" date="2021-09" db="EMBL/GenBank/DDBJ databases">
        <title>Genomic insights and catalytic innovation underlie evolution of tropane alkaloids biosynthesis.</title>
        <authorList>
            <person name="Wang Y.-J."/>
            <person name="Tian T."/>
            <person name="Huang J.-P."/>
            <person name="Huang S.-X."/>
        </authorList>
    </citation>
    <scope>NUCLEOTIDE SEQUENCE [LARGE SCALE GENOMIC DNA]</scope>
    <source>
        <strain evidence="1">KIB-2018</strain>
        <tissue evidence="1">Leaf</tissue>
    </source>
</reference>
<dbReference type="Proteomes" id="UP001159364">
    <property type="component" value="Linkage Group LG03"/>
</dbReference>
<protein>
    <recommendedName>
        <fullName evidence="3">Secreted protein</fullName>
    </recommendedName>
</protein>
<name>A0AAV8TUS8_9ROSI</name>